<evidence type="ECO:0000256" key="4">
    <source>
        <dbReference type="ARBA" id="ARBA00022777"/>
    </source>
</evidence>
<dbReference type="Gene3D" id="3.30.450.40">
    <property type="match status" value="1"/>
</dbReference>
<dbReference type="RefSeq" id="WP_006624115.1">
    <property type="nucleotide sequence ID" value="NZ_JBBWYZ010000024.1"/>
</dbReference>
<evidence type="ECO:0000256" key="3">
    <source>
        <dbReference type="ARBA" id="ARBA00022679"/>
    </source>
</evidence>
<dbReference type="PANTHER" id="PTHR43711:SF29">
    <property type="entry name" value="HISTIDINE KINASE"/>
    <property type="match status" value="1"/>
</dbReference>
<dbReference type="InterPro" id="IPR050736">
    <property type="entry name" value="Sensor_HK_Regulatory"/>
</dbReference>
<dbReference type="SUPFAM" id="SSF55781">
    <property type="entry name" value="GAF domain-like"/>
    <property type="match status" value="1"/>
</dbReference>
<comment type="catalytic activity">
    <reaction evidence="1">
        <text>ATP + protein L-histidine = ADP + protein N-phospho-L-histidine.</text>
        <dbReference type="EC" id="2.7.13.3"/>
    </reaction>
</comment>
<evidence type="ECO:0000313" key="8">
    <source>
        <dbReference type="Proteomes" id="UP001387447"/>
    </source>
</evidence>
<evidence type="ECO:0000256" key="2">
    <source>
        <dbReference type="ARBA" id="ARBA00012438"/>
    </source>
</evidence>
<proteinExistence type="predicted"/>
<comment type="caution">
    <text evidence="7">The sequence shown here is derived from an EMBL/GenBank/DDBJ whole genome shotgun (WGS) entry which is preliminary data.</text>
</comment>
<evidence type="ECO:0000313" key="7">
    <source>
        <dbReference type="EMBL" id="MEK9514592.1"/>
    </source>
</evidence>
<keyword evidence="4 7" id="KW-0418">Kinase</keyword>
<gene>
    <name evidence="7" type="ORF">AAEJ74_23790</name>
</gene>
<accession>A0ABU9ERU6</accession>
<keyword evidence="8" id="KW-1185">Reference proteome</keyword>
<dbReference type="Proteomes" id="UP001387447">
    <property type="component" value="Unassembled WGS sequence"/>
</dbReference>
<dbReference type="InterPro" id="IPR003661">
    <property type="entry name" value="HisK_dim/P_dom"/>
</dbReference>
<evidence type="ECO:0000256" key="1">
    <source>
        <dbReference type="ARBA" id="ARBA00000085"/>
    </source>
</evidence>
<name>A0ABU9ERU6_LIMFS</name>
<reference evidence="7 8" key="1">
    <citation type="journal article" date="2024" name="Front. Microbiol.">
        <title>Transcriptomic insights into the dominance of two phototrophs throughout the water column of a tropical hypersaline-alkaline crater lake (Dziani Dzaha, Mayotte).</title>
        <authorList>
            <person name="Duperron S."/>
            <person name="Halary S."/>
            <person name="Bouly J.-P."/>
            <person name="Roussel T."/>
            <person name="Hugoni M."/>
            <person name="Bruto M."/>
            <person name="Oger P."/>
            <person name="Duval C."/>
            <person name="Woo A."/>
            <person name="Jezequiel D."/>
            <person name="Ader M."/>
            <person name="Leboulanger C."/>
            <person name="Agogue H."/>
            <person name="Grossi V."/>
            <person name="Trousselier M."/>
            <person name="Bernard C."/>
        </authorList>
    </citation>
    <scope>NUCLEOTIDE SEQUENCE [LARGE SCALE GENOMIC DNA]</scope>
    <source>
        <strain evidence="7 8">PMC 851.14</strain>
    </source>
</reference>
<organism evidence="7 8">
    <name type="scientific">Limnospira fusiformis PMC 851.14</name>
    <dbReference type="NCBI Taxonomy" id="2219512"/>
    <lineage>
        <taxon>Bacteria</taxon>
        <taxon>Bacillati</taxon>
        <taxon>Cyanobacteriota</taxon>
        <taxon>Cyanophyceae</taxon>
        <taxon>Oscillatoriophycideae</taxon>
        <taxon>Oscillatoriales</taxon>
        <taxon>Sirenicapillariaceae</taxon>
        <taxon>Limnospira</taxon>
    </lineage>
</organism>
<dbReference type="SUPFAM" id="SSF47384">
    <property type="entry name" value="Homodimeric domain of signal transducing histidine kinase"/>
    <property type="match status" value="1"/>
</dbReference>
<dbReference type="EMBL" id="JBBWYZ010000024">
    <property type="protein sequence ID" value="MEK9514592.1"/>
    <property type="molecule type" value="Genomic_DNA"/>
</dbReference>
<evidence type="ECO:0000256" key="5">
    <source>
        <dbReference type="ARBA" id="ARBA00023012"/>
    </source>
</evidence>
<dbReference type="InterPro" id="IPR029016">
    <property type="entry name" value="GAF-like_dom_sf"/>
</dbReference>
<dbReference type="Gene3D" id="1.10.287.130">
    <property type="match status" value="1"/>
</dbReference>
<dbReference type="GO" id="GO:0016301">
    <property type="term" value="F:kinase activity"/>
    <property type="evidence" value="ECO:0007669"/>
    <property type="project" value="UniProtKB-KW"/>
</dbReference>
<dbReference type="EC" id="2.7.13.3" evidence="2"/>
<feature type="domain" description="Signal transduction histidine kinase dimerisation/phosphoacceptor" evidence="6">
    <location>
        <begin position="54"/>
        <end position="99"/>
    </location>
</feature>
<dbReference type="Pfam" id="PF00512">
    <property type="entry name" value="HisKA"/>
    <property type="match status" value="1"/>
</dbReference>
<dbReference type="PANTHER" id="PTHR43711">
    <property type="entry name" value="TWO-COMPONENT HISTIDINE KINASE"/>
    <property type="match status" value="1"/>
</dbReference>
<sequence>MIAAYQHNFPREWMHREVSLLAQIANQLGVALQQVELMKQLHKAKETSDAANRAKSEFLTKISHELRTPLNAILGFTQILARDEQLNLAQQEYIKIIGRS</sequence>
<dbReference type="InterPro" id="IPR036097">
    <property type="entry name" value="HisK_dim/P_sf"/>
</dbReference>
<keyword evidence="5" id="KW-0902">Two-component regulatory system</keyword>
<keyword evidence="3" id="KW-0808">Transferase</keyword>
<protein>
    <recommendedName>
        <fullName evidence="2">histidine kinase</fullName>
        <ecNumber evidence="2">2.7.13.3</ecNumber>
    </recommendedName>
</protein>
<dbReference type="CDD" id="cd00082">
    <property type="entry name" value="HisKA"/>
    <property type="match status" value="1"/>
</dbReference>
<evidence type="ECO:0000259" key="6">
    <source>
        <dbReference type="Pfam" id="PF00512"/>
    </source>
</evidence>